<gene>
    <name evidence="4" type="primary">dhaK2_2</name>
    <name evidence="4" type="ORF">NCTC10132_00427</name>
</gene>
<dbReference type="AlphaFoldDB" id="A0A3B0PMS3"/>
<dbReference type="SUPFAM" id="SSF101473">
    <property type="entry name" value="DhaL-like"/>
    <property type="match status" value="1"/>
</dbReference>
<dbReference type="Gene3D" id="1.25.40.340">
    <property type="match status" value="1"/>
</dbReference>
<dbReference type="EMBL" id="LS991951">
    <property type="protein sequence ID" value="SYV97070.1"/>
    <property type="molecule type" value="Genomic_DNA"/>
</dbReference>
<dbReference type="InterPro" id="IPR004007">
    <property type="entry name" value="DhaL_dom"/>
</dbReference>
<proteinExistence type="predicted"/>
<name>A0A3B0PMS3_9BACT</name>
<evidence type="ECO:0000313" key="4">
    <source>
        <dbReference type="EMBL" id="SYV97070.1"/>
    </source>
</evidence>
<dbReference type="InterPro" id="IPR036117">
    <property type="entry name" value="DhaL_dom_sf"/>
</dbReference>
<dbReference type="GO" id="GO:0019563">
    <property type="term" value="P:glycerol catabolic process"/>
    <property type="evidence" value="ECO:0007669"/>
    <property type="project" value="TreeGrafter"/>
</dbReference>
<dbReference type="Pfam" id="PF02734">
    <property type="entry name" value="Dak2"/>
    <property type="match status" value="1"/>
</dbReference>
<dbReference type="InterPro" id="IPR050861">
    <property type="entry name" value="Dihydroxyacetone_Kinase"/>
</dbReference>
<evidence type="ECO:0000259" key="3">
    <source>
        <dbReference type="PROSITE" id="PS51480"/>
    </source>
</evidence>
<accession>A0A3B0PMS3</accession>
<dbReference type="EC" id="2.7.-.-" evidence="4"/>
<keyword evidence="2 4" id="KW-0418">Kinase</keyword>
<dbReference type="GO" id="GO:0005829">
    <property type="term" value="C:cytosol"/>
    <property type="evidence" value="ECO:0007669"/>
    <property type="project" value="TreeGrafter"/>
</dbReference>
<sequence>MKIDVNKFNSIVNNIYSELKANEDFISGLDQSIGDGDHGYNIVRGFNAVLELNHTSMNLETYFMQIGRTLMAKVGGASGPLYGMSFMKGASAFKGLDEITFDSFKVFVNNFAASLELLGKVQLNEKTMYDIW</sequence>
<evidence type="ECO:0000256" key="2">
    <source>
        <dbReference type="ARBA" id="ARBA00022777"/>
    </source>
</evidence>
<organism evidence="4 5">
    <name type="scientific">Mycoplasmopsis edwardii</name>
    <dbReference type="NCBI Taxonomy" id="53558"/>
    <lineage>
        <taxon>Bacteria</taxon>
        <taxon>Bacillati</taxon>
        <taxon>Mycoplasmatota</taxon>
        <taxon>Mycoplasmoidales</taxon>
        <taxon>Metamycoplasmataceae</taxon>
        <taxon>Mycoplasmopsis</taxon>
    </lineage>
</organism>
<dbReference type="PANTHER" id="PTHR28629">
    <property type="entry name" value="TRIOKINASE/FMN CYCLASE"/>
    <property type="match status" value="1"/>
</dbReference>
<keyword evidence="5" id="KW-1185">Reference proteome</keyword>
<evidence type="ECO:0000256" key="1">
    <source>
        <dbReference type="ARBA" id="ARBA00022679"/>
    </source>
</evidence>
<dbReference type="GO" id="GO:0004371">
    <property type="term" value="F:glycerone kinase activity"/>
    <property type="evidence" value="ECO:0007669"/>
    <property type="project" value="InterPro"/>
</dbReference>
<keyword evidence="1 4" id="KW-0808">Transferase</keyword>
<dbReference type="Proteomes" id="UP000257559">
    <property type="component" value="Chromosome"/>
</dbReference>
<reference evidence="5" key="1">
    <citation type="submission" date="2018-06" db="EMBL/GenBank/DDBJ databases">
        <authorList>
            <consortium name="Pathogen Informatics"/>
        </authorList>
    </citation>
    <scope>NUCLEOTIDE SEQUENCE [LARGE SCALE GENOMIC DNA]</scope>
    <source>
        <strain evidence="5">NCTC10132</strain>
    </source>
</reference>
<protein>
    <submittedName>
        <fullName evidence="4">Glycerone kinase</fullName>
        <ecNumber evidence="4">2.7.-.-</ecNumber>
    </submittedName>
</protein>
<feature type="domain" description="DhaL" evidence="3">
    <location>
        <begin position="6"/>
        <end position="132"/>
    </location>
</feature>
<dbReference type="PANTHER" id="PTHR28629:SF4">
    <property type="entry name" value="TRIOKINASE_FMN CYCLASE"/>
    <property type="match status" value="1"/>
</dbReference>
<feature type="non-terminal residue" evidence="4">
    <location>
        <position position="132"/>
    </location>
</feature>
<dbReference type="PROSITE" id="PS51480">
    <property type="entry name" value="DHAL"/>
    <property type="match status" value="1"/>
</dbReference>
<evidence type="ECO:0000313" key="5">
    <source>
        <dbReference type="Proteomes" id="UP000257559"/>
    </source>
</evidence>
<dbReference type="KEGG" id="medw:NCTC10132_00427"/>
<dbReference type="SMART" id="SM01120">
    <property type="entry name" value="Dak2"/>
    <property type="match status" value="1"/>
</dbReference>